<dbReference type="InterPro" id="IPR045375">
    <property type="entry name" value="Put_radical_SAM-like_N"/>
</dbReference>
<organism evidence="2 3">
    <name type="scientific">Pelotomaculum schinkii</name>
    <dbReference type="NCBI Taxonomy" id="78350"/>
    <lineage>
        <taxon>Bacteria</taxon>
        <taxon>Bacillati</taxon>
        <taxon>Bacillota</taxon>
        <taxon>Clostridia</taxon>
        <taxon>Eubacteriales</taxon>
        <taxon>Desulfotomaculaceae</taxon>
        <taxon>Pelotomaculum</taxon>
    </lineage>
</organism>
<sequence>MEDRGLLIAQVLPGSIAAEMDLAPGDRLISINGSEVRDLIDFRFFETEENLTIEVITAAGEEWVLDVEKDYDQDLGLEFADGGFGRTTRCSNRCIFCFVDQMPPALRKSLYIKDDDYRLSFWSGNFITLSNVGDEELERIARLRLSPLYISVHTTNPELRRVMLGNKRAGLILEQLKFLASAGIEMHTQIVLCPGINDGRELENTVRDLAGLWPSVSSLAVVPVGLTQFRESCYPLRNVTPAEAHQVVEWVGLRQDEFLAGLGNPFVFVSDEFYLLAGEQVPPLELYAGFPQLENGVGLVRLFLEEWEEVRQDLPLEIEPLKVTIATGVLGAIVLRQVAAGLNNIKGLQVTVKTIENTFFGERVTVTGLVTGQDLMNQIDPRNIGDLLVLPAVMLKEEGELFLDSLTVADLAERLKTRVAVVKGPRQLVEVLLEGPEHAELFVEDRDY</sequence>
<dbReference type="InterPro" id="IPR001478">
    <property type="entry name" value="PDZ"/>
</dbReference>
<evidence type="ECO:0000313" key="3">
    <source>
        <dbReference type="Proteomes" id="UP000298324"/>
    </source>
</evidence>
<dbReference type="SUPFAM" id="SSF50156">
    <property type="entry name" value="PDZ domain-like"/>
    <property type="match status" value="1"/>
</dbReference>
<dbReference type="Proteomes" id="UP000298324">
    <property type="component" value="Unassembled WGS sequence"/>
</dbReference>
<evidence type="ECO:0000313" key="2">
    <source>
        <dbReference type="EMBL" id="TEB05298.1"/>
    </source>
</evidence>
<dbReference type="SUPFAM" id="SSF102114">
    <property type="entry name" value="Radical SAM enzymes"/>
    <property type="match status" value="1"/>
</dbReference>
<name>A0A4Y7R8K6_9FIRM</name>
<accession>A0A4Y7R8K6</accession>
<keyword evidence="3" id="KW-1185">Reference proteome</keyword>
<dbReference type="InterPro" id="IPR041489">
    <property type="entry name" value="PDZ_6"/>
</dbReference>
<dbReference type="InterPro" id="IPR036034">
    <property type="entry name" value="PDZ_sf"/>
</dbReference>
<dbReference type="Pfam" id="PF19238">
    <property type="entry name" value="Radical_SAM_2"/>
    <property type="match status" value="1"/>
</dbReference>
<comment type="caution">
    <text evidence="2">The sequence shown here is derived from an EMBL/GenBank/DDBJ whole genome shotgun (WGS) entry which is preliminary data.</text>
</comment>
<proteinExistence type="predicted"/>
<gene>
    <name evidence="2" type="ORF">Psch_02339</name>
</gene>
<dbReference type="Gene3D" id="3.20.20.70">
    <property type="entry name" value="Aldolase class I"/>
    <property type="match status" value="1"/>
</dbReference>
<feature type="domain" description="PDZ" evidence="1">
    <location>
        <begin position="1"/>
        <end position="39"/>
    </location>
</feature>
<evidence type="ECO:0000259" key="1">
    <source>
        <dbReference type="PROSITE" id="PS50106"/>
    </source>
</evidence>
<dbReference type="Pfam" id="PF17820">
    <property type="entry name" value="PDZ_6"/>
    <property type="match status" value="1"/>
</dbReference>
<dbReference type="Pfam" id="PF04459">
    <property type="entry name" value="DUF512"/>
    <property type="match status" value="1"/>
</dbReference>
<dbReference type="EMBL" id="QFGA01000002">
    <property type="protein sequence ID" value="TEB05298.1"/>
    <property type="molecule type" value="Genomic_DNA"/>
</dbReference>
<dbReference type="InterPro" id="IPR013785">
    <property type="entry name" value="Aldolase_TIM"/>
</dbReference>
<dbReference type="RefSeq" id="WP_190240400.1">
    <property type="nucleotide sequence ID" value="NZ_QFGA01000002.1"/>
</dbReference>
<dbReference type="AlphaFoldDB" id="A0A4Y7R8K6"/>
<reference evidence="2 3" key="1">
    <citation type="journal article" date="2018" name="Environ. Microbiol.">
        <title>Novel energy conservation strategies and behaviour of Pelotomaculum schinkii driving syntrophic propionate catabolism.</title>
        <authorList>
            <person name="Hidalgo-Ahumada C.A.P."/>
            <person name="Nobu M.K."/>
            <person name="Narihiro T."/>
            <person name="Tamaki H."/>
            <person name="Liu W.T."/>
            <person name="Kamagata Y."/>
            <person name="Stams A.J.M."/>
            <person name="Imachi H."/>
            <person name="Sousa D.Z."/>
        </authorList>
    </citation>
    <scope>NUCLEOTIDE SEQUENCE [LARGE SCALE GENOMIC DNA]</scope>
    <source>
        <strain evidence="2 3">HH</strain>
    </source>
</reference>
<dbReference type="InterPro" id="IPR058240">
    <property type="entry name" value="rSAM_sf"/>
</dbReference>
<dbReference type="PROSITE" id="PS50106">
    <property type="entry name" value="PDZ"/>
    <property type="match status" value="1"/>
</dbReference>
<dbReference type="InterPro" id="IPR007549">
    <property type="entry name" value="DUF512"/>
</dbReference>
<dbReference type="Gene3D" id="2.30.42.10">
    <property type="match status" value="1"/>
</dbReference>
<protein>
    <submittedName>
        <fullName evidence="2">Radical SAM superfamily protein</fullName>
    </submittedName>
</protein>